<dbReference type="GO" id="GO:0001228">
    <property type="term" value="F:DNA-binding transcription activator activity, RNA polymerase II-specific"/>
    <property type="evidence" value="ECO:0007669"/>
    <property type="project" value="TreeGrafter"/>
</dbReference>
<comment type="caution">
    <text evidence="12">The sequence shown here is derived from an EMBL/GenBank/DDBJ whole genome shotgun (WGS) entry which is preliminary data.</text>
</comment>
<dbReference type="InterPro" id="IPR012934">
    <property type="entry name" value="Znf_AD"/>
</dbReference>
<dbReference type="GO" id="GO:0008270">
    <property type="term" value="F:zinc ion binding"/>
    <property type="evidence" value="ECO:0007669"/>
    <property type="project" value="UniProtKB-UniRule"/>
</dbReference>
<feature type="binding site" evidence="8">
    <location>
        <position position="3"/>
    </location>
    <ligand>
        <name>Zn(2+)</name>
        <dbReference type="ChEBI" id="CHEBI:29105"/>
    </ligand>
</feature>
<evidence type="ECO:0000256" key="4">
    <source>
        <dbReference type="ARBA" id="ARBA00022771"/>
    </source>
</evidence>
<evidence type="ECO:0000256" key="3">
    <source>
        <dbReference type="ARBA" id="ARBA00022737"/>
    </source>
</evidence>
<feature type="domain" description="C2H2-type" evidence="10">
    <location>
        <begin position="1309"/>
        <end position="1337"/>
    </location>
</feature>
<feature type="binding site" evidence="8">
    <location>
        <position position="49"/>
    </location>
    <ligand>
        <name>Zn(2+)</name>
        <dbReference type="ChEBI" id="CHEBI:29105"/>
    </ligand>
</feature>
<organism evidence="12 13">
    <name type="scientific">Exocentrus adspersus</name>
    <dbReference type="NCBI Taxonomy" id="1586481"/>
    <lineage>
        <taxon>Eukaryota</taxon>
        <taxon>Metazoa</taxon>
        <taxon>Ecdysozoa</taxon>
        <taxon>Arthropoda</taxon>
        <taxon>Hexapoda</taxon>
        <taxon>Insecta</taxon>
        <taxon>Pterygota</taxon>
        <taxon>Neoptera</taxon>
        <taxon>Endopterygota</taxon>
        <taxon>Coleoptera</taxon>
        <taxon>Polyphaga</taxon>
        <taxon>Cucujiformia</taxon>
        <taxon>Chrysomeloidea</taxon>
        <taxon>Cerambycidae</taxon>
        <taxon>Lamiinae</taxon>
        <taxon>Acanthocinini</taxon>
        <taxon>Exocentrus</taxon>
    </lineage>
</organism>
<feature type="binding site" evidence="8">
    <location>
        <position position="6"/>
    </location>
    <ligand>
        <name>Zn(2+)</name>
        <dbReference type="ChEBI" id="CHEBI:29105"/>
    </ligand>
</feature>
<dbReference type="PROSITE" id="PS00028">
    <property type="entry name" value="ZINC_FINGER_C2H2_1"/>
    <property type="match status" value="20"/>
</dbReference>
<evidence type="ECO:0000256" key="5">
    <source>
        <dbReference type="ARBA" id="ARBA00022833"/>
    </source>
</evidence>
<comment type="subcellular location">
    <subcellularLocation>
        <location evidence="1">Nucleus</location>
    </subcellularLocation>
</comment>
<keyword evidence="6" id="KW-0539">Nucleus</keyword>
<feature type="domain" description="C2H2-type" evidence="10">
    <location>
        <begin position="304"/>
        <end position="334"/>
    </location>
</feature>
<dbReference type="GO" id="GO:0005634">
    <property type="term" value="C:nucleus"/>
    <property type="evidence" value="ECO:0007669"/>
    <property type="project" value="UniProtKB-SubCell"/>
</dbReference>
<feature type="domain" description="ZAD" evidence="11">
    <location>
        <begin position="1"/>
        <end position="76"/>
    </location>
</feature>
<keyword evidence="5 8" id="KW-0862">Zinc</keyword>
<feature type="domain" description="C2H2-type" evidence="10">
    <location>
        <begin position="390"/>
        <end position="412"/>
    </location>
</feature>
<feature type="domain" description="C2H2-type" evidence="10">
    <location>
        <begin position="457"/>
        <end position="485"/>
    </location>
</feature>
<keyword evidence="13" id="KW-1185">Reference proteome</keyword>
<feature type="region of interest" description="Disordered" evidence="9">
    <location>
        <begin position="804"/>
        <end position="823"/>
    </location>
</feature>
<name>A0AAV8V815_9CUCU</name>
<protein>
    <submittedName>
        <fullName evidence="12">Uncharacterized protein</fullName>
    </submittedName>
</protein>
<evidence type="ECO:0000259" key="10">
    <source>
        <dbReference type="PROSITE" id="PS50157"/>
    </source>
</evidence>
<accession>A0AAV8V815</accession>
<dbReference type="Gene3D" id="3.30.160.60">
    <property type="entry name" value="Classic Zinc Finger"/>
    <property type="match status" value="11"/>
</dbReference>
<feature type="domain" description="C2H2-type" evidence="10">
    <location>
        <begin position="335"/>
        <end position="355"/>
    </location>
</feature>
<feature type="domain" description="C2H2-type" evidence="10">
    <location>
        <begin position="1083"/>
        <end position="1110"/>
    </location>
</feature>
<evidence type="ECO:0000313" key="12">
    <source>
        <dbReference type="EMBL" id="KAJ8910100.1"/>
    </source>
</evidence>
<feature type="domain" description="C2H2-type" evidence="10">
    <location>
        <begin position="1002"/>
        <end position="1030"/>
    </location>
</feature>
<feature type="domain" description="C2H2-type" evidence="10">
    <location>
        <begin position="1168"/>
        <end position="1195"/>
    </location>
</feature>
<evidence type="ECO:0000256" key="8">
    <source>
        <dbReference type="PROSITE-ProRule" id="PRU01263"/>
    </source>
</evidence>
<dbReference type="InterPro" id="IPR013087">
    <property type="entry name" value="Znf_C2H2_type"/>
</dbReference>
<dbReference type="Pfam" id="PF13912">
    <property type="entry name" value="zf-C2H2_6"/>
    <property type="match status" value="3"/>
</dbReference>
<dbReference type="GO" id="GO:0000978">
    <property type="term" value="F:RNA polymerase II cis-regulatory region sequence-specific DNA binding"/>
    <property type="evidence" value="ECO:0007669"/>
    <property type="project" value="TreeGrafter"/>
</dbReference>
<evidence type="ECO:0000256" key="9">
    <source>
        <dbReference type="SAM" id="MobiDB-lite"/>
    </source>
</evidence>
<evidence type="ECO:0000313" key="13">
    <source>
        <dbReference type="Proteomes" id="UP001159042"/>
    </source>
</evidence>
<gene>
    <name evidence="12" type="ORF">NQ315_013237</name>
</gene>
<keyword evidence="2 8" id="KW-0479">Metal-binding</keyword>
<sequence length="1359" mass="157160">MKCRTCLSTTKKNRYSLQKSLSIGMTIKEMLQLFIPEMVKYDSIKDLICGDCMKAIKAFVGFIDRVIATEKVLKSEEFGFIDVTEKENSSSTKLEDSSNVAINIFNGDWTNQNSVSVSILDDFPNKQAEPTQKIVQSHSSGIPEVSISAPMKSLAESDDVIQKQELDEDETLIVICSEDTATAEAHYPAITVRSIEEINNLQVKSRESYIPTLLPSMISTERVAQHNSIISISTTNKATVDFFDKYFGLNEILPSLENKRILLLGDMLHECPQCKAVFTSNIGVRVHFNRAHPGATYPDVEPKKECNCLVCGALFSTGSSLNKHITDSHKDYCPYTCDKCGLKFKKRTTYKTHLKNSEYYQSCDVQKCYICQEVFPKETIGAHYKTHKNIQCVQCSKIFLTEHHYSKHLESHQINTNRYKTGRVKPRELLCPLCGKLFDSTTNWRTHLESHSQNRNYQCDKCPKAFKTLGALKTHLNIVHVSANHQCNTCGKITKTAKALEDHRILKHTDNYKHVCHICNAGFKRGDYYRRHLQKHTGYNRGYNATAVRGQKKYRFRSDKICEVPLPCKYCNSKFRYIEQLRMHLLKTHLMIDTRFKCGYCDMTFFSKENKKRHEKRHADPKSFELTCEVCHCRFKTKTELEVHSAKHKASMKYTCDLCEEKFPSKYLMMNHKRYKHFNPEIFEKQKVSLLAEGLKEYTLEYDLSTEEEEDKLKGEFLTSLKKNLPIGVTIQEMLLLFIPEMVPSETVKDYICGACMKTIQAFIDFIEKLIIVENHIRLKEAIFTEKCFANIVKTRPIVNSLENQSNSKRNSTQEENSVDTISNELEIEEANHTTRPDELEDIILEIDSDQSDSYSAITVLSRHNAEVEKCPSKNKDSAQHEDMDIVDLTDECLGTEILATPKASSDTVIIHDHTKKNLSLSIDDINHPESCVTSSRASITTIIPSMIPSNPVTNHDTVVSIPAASKDINGFLERISRFKNNLPRRWFRGNRRVLLFGNVIHHCPLCRLIFPSKPDLKTHFRRVHPRQEYTERDEDCDTNVGQEVLNDKPEDGFQCVVCSKKYVSEYQYNKHLIGHQNEIDRRLCPVCGKVFMDKSNFRQHLETHSRTRNYMCHRCAKTFKSFSHLKHHFKTHTEDRRYQCTVCGMLMKSSQGLEGHQLLKHSDTCTHVCHVCGATFKRADYYRKHVESHTEPNSGTNPTIRRTKGHKKYIFRSDKISEVPLPCKYCNKKFRYIDELRGHLLRMHLTGSAKYKCQHCHMSFSTKESQNRHQKRHEDPAAFELTCKVCYKRYDTKKELEMHSPMHKLTRRKCDLCQEIFPSKYLLMNHKRYKHFNPEVNEKDKVNLLADGLSDYTLGLEK</sequence>
<keyword evidence="4 7" id="KW-0863">Zinc-finger</keyword>
<dbReference type="SMART" id="SM00868">
    <property type="entry name" value="zf-AD"/>
    <property type="match status" value="3"/>
</dbReference>
<dbReference type="PANTHER" id="PTHR24376">
    <property type="entry name" value="ZINC FINGER PROTEIN"/>
    <property type="match status" value="1"/>
</dbReference>
<dbReference type="EMBL" id="JANEYG010000355">
    <property type="protein sequence ID" value="KAJ8910100.1"/>
    <property type="molecule type" value="Genomic_DNA"/>
</dbReference>
<evidence type="ECO:0000259" key="11">
    <source>
        <dbReference type="PROSITE" id="PS51915"/>
    </source>
</evidence>
<dbReference type="PROSITE" id="PS51915">
    <property type="entry name" value="ZAD"/>
    <property type="match status" value="1"/>
</dbReference>
<reference evidence="12 13" key="1">
    <citation type="journal article" date="2023" name="Insect Mol. Biol.">
        <title>Genome sequencing provides insights into the evolution of gene families encoding plant cell wall-degrading enzymes in longhorned beetles.</title>
        <authorList>
            <person name="Shin N.R."/>
            <person name="Okamura Y."/>
            <person name="Kirsch R."/>
            <person name="Pauchet Y."/>
        </authorList>
    </citation>
    <scope>NUCLEOTIDE SEQUENCE [LARGE SCALE GENOMIC DNA]</scope>
    <source>
        <strain evidence="12">EAD_L_NR</strain>
    </source>
</reference>
<evidence type="ECO:0000256" key="6">
    <source>
        <dbReference type="ARBA" id="ARBA00023242"/>
    </source>
</evidence>
<dbReference type="Proteomes" id="UP001159042">
    <property type="component" value="Unassembled WGS sequence"/>
</dbReference>
<evidence type="ECO:0000256" key="1">
    <source>
        <dbReference type="ARBA" id="ARBA00004123"/>
    </source>
</evidence>
<keyword evidence="3" id="KW-0677">Repeat</keyword>
<feature type="domain" description="C2H2-type" evidence="10">
    <location>
        <begin position="485"/>
        <end position="513"/>
    </location>
</feature>
<feature type="domain" description="C2H2-type" evidence="10">
    <location>
        <begin position="654"/>
        <end position="682"/>
    </location>
</feature>
<dbReference type="SUPFAM" id="SSF57667">
    <property type="entry name" value="beta-beta-alpha zinc fingers"/>
    <property type="match status" value="9"/>
</dbReference>
<dbReference type="PANTHER" id="PTHR24376:SF216">
    <property type="entry name" value="ZINC FINGER PROTEIN 420-LIKE"/>
    <property type="match status" value="1"/>
</dbReference>
<feature type="domain" description="C2H2-type" evidence="10">
    <location>
        <begin position="1111"/>
        <end position="1138"/>
    </location>
</feature>
<dbReference type="SMART" id="SM00614">
    <property type="entry name" value="ZnF_BED"/>
    <property type="match status" value="2"/>
</dbReference>
<proteinExistence type="predicted"/>
<dbReference type="InterPro" id="IPR036236">
    <property type="entry name" value="Znf_C2H2_sf"/>
</dbReference>
<evidence type="ECO:0000256" key="7">
    <source>
        <dbReference type="PROSITE-ProRule" id="PRU00042"/>
    </source>
</evidence>
<feature type="domain" description="C2H2-type" evidence="10">
    <location>
        <begin position="1252"/>
        <end position="1279"/>
    </location>
</feature>
<evidence type="ECO:0000256" key="2">
    <source>
        <dbReference type="ARBA" id="ARBA00022723"/>
    </source>
</evidence>
<dbReference type="SMART" id="SM00355">
    <property type="entry name" value="ZnF_C2H2"/>
    <property type="match status" value="23"/>
</dbReference>
<feature type="domain" description="C2H2-type" evidence="10">
    <location>
        <begin position="514"/>
        <end position="541"/>
    </location>
</feature>
<feature type="domain" description="C2H2-type" evidence="10">
    <location>
        <begin position="596"/>
        <end position="623"/>
    </location>
</feature>
<dbReference type="PROSITE" id="PS50157">
    <property type="entry name" value="ZINC_FINGER_C2H2_2"/>
    <property type="match status" value="16"/>
</dbReference>
<feature type="domain" description="C2H2-type" evidence="10">
    <location>
        <begin position="1222"/>
        <end position="1245"/>
    </location>
</feature>
<dbReference type="Gene3D" id="3.40.1800.20">
    <property type="match status" value="1"/>
</dbReference>
<feature type="domain" description="C2H2-type" evidence="10">
    <location>
        <begin position="429"/>
        <end position="456"/>
    </location>
</feature>
<dbReference type="Pfam" id="PF00096">
    <property type="entry name" value="zf-C2H2"/>
    <property type="match status" value="3"/>
</dbReference>
<feature type="binding site" evidence="8">
    <location>
        <position position="52"/>
    </location>
    <ligand>
        <name>Zn(2+)</name>
        <dbReference type="ChEBI" id="CHEBI:29105"/>
    </ligand>
</feature>